<keyword evidence="2" id="KW-1185">Reference proteome</keyword>
<gene>
    <name evidence="1" type="ORF">KIM322_06780</name>
</gene>
<evidence type="ECO:0000313" key="1">
    <source>
        <dbReference type="EMBL" id="BDR60417.1"/>
    </source>
</evidence>
<reference evidence="1 2" key="1">
    <citation type="journal article" date="2023" name="Microbiol. Spectr.">
        <title>Symbiosis of Carpenter Bees with Uncharacterized Lactic Acid Bacteria Showing NAD Auxotrophy.</title>
        <authorList>
            <person name="Kawasaki S."/>
            <person name="Ozawa K."/>
            <person name="Mori T."/>
            <person name="Yamamoto A."/>
            <person name="Ito M."/>
            <person name="Ohkuma M."/>
            <person name="Sakamoto M."/>
            <person name="Matsutani M."/>
        </authorList>
    </citation>
    <scope>NUCLEOTIDE SEQUENCE [LARGE SCALE GENOMIC DNA]</scope>
    <source>
        <strain evidence="1 2">Kim32-2</strain>
    </source>
</reference>
<organism evidence="1 2">
    <name type="scientific">Lactobacillus xylocopicola</name>
    <dbReference type="NCBI Taxonomy" id="2976676"/>
    <lineage>
        <taxon>Bacteria</taxon>
        <taxon>Bacillati</taxon>
        <taxon>Bacillota</taxon>
        <taxon>Bacilli</taxon>
        <taxon>Lactobacillales</taxon>
        <taxon>Lactobacillaceae</taxon>
        <taxon>Lactobacillus</taxon>
    </lineage>
</organism>
<evidence type="ECO:0000313" key="2">
    <source>
        <dbReference type="Proteomes" id="UP001321741"/>
    </source>
</evidence>
<dbReference type="EMBL" id="AP026803">
    <property type="protein sequence ID" value="BDR60417.1"/>
    <property type="molecule type" value="Genomic_DNA"/>
</dbReference>
<sequence>MTKEITAELVGKALNQWMTANTHVLELAPDTLEVATLARDAMGETVYCFVEARADHYEVSDDGRCLFKLDPSASDEALYQLAAGLAGDAGFHLNAANGVLSAMTEAAELLPKIVALAQLQVVISFLQ</sequence>
<name>A0ABN6SN12_9LACO</name>
<proteinExistence type="predicted"/>
<evidence type="ECO:0008006" key="3">
    <source>
        <dbReference type="Google" id="ProtNLM"/>
    </source>
</evidence>
<dbReference type="Proteomes" id="UP001321741">
    <property type="component" value="Chromosome"/>
</dbReference>
<dbReference type="RefSeq" id="WP_317638119.1">
    <property type="nucleotide sequence ID" value="NZ_AP026803.1"/>
</dbReference>
<protein>
    <recommendedName>
        <fullName evidence="3">DUF1828 domain-containing protein</fullName>
    </recommendedName>
</protein>
<accession>A0ABN6SN12</accession>